<name>A0A6C0CU80_9ZZZZ</name>
<evidence type="ECO:0000256" key="1">
    <source>
        <dbReference type="SAM" id="MobiDB-lite"/>
    </source>
</evidence>
<accession>A0A6C0CU80</accession>
<feature type="region of interest" description="Disordered" evidence="1">
    <location>
        <begin position="70"/>
        <end position="117"/>
    </location>
</feature>
<reference evidence="2" key="1">
    <citation type="journal article" date="2020" name="Nature">
        <title>Giant virus diversity and host interactions through global metagenomics.</title>
        <authorList>
            <person name="Schulz F."/>
            <person name="Roux S."/>
            <person name="Paez-Espino D."/>
            <person name="Jungbluth S."/>
            <person name="Walsh D.A."/>
            <person name="Denef V.J."/>
            <person name="McMahon K.D."/>
            <person name="Konstantinidis K.T."/>
            <person name="Eloe-Fadrosh E.A."/>
            <person name="Kyrpides N.C."/>
            <person name="Woyke T."/>
        </authorList>
    </citation>
    <scope>NUCLEOTIDE SEQUENCE</scope>
    <source>
        <strain evidence="2">GVMAG-M-3300022752-39</strain>
    </source>
</reference>
<sequence>MSLFSSCLPSAINQPKAILKNDIANCLNSKLQQVQPTEALVTNKDYYLVDNPSGMSDTTVTKIMFQQVKPTDQSSGKIFKAKGWFSGGKRKSHRRGKKSSRHSRKHHRKTRKHYRKK</sequence>
<proteinExistence type="predicted"/>
<evidence type="ECO:0000313" key="2">
    <source>
        <dbReference type="EMBL" id="QHT08068.1"/>
    </source>
</evidence>
<dbReference type="AlphaFoldDB" id="A0A6C0CU80"/>
<organism evidence="2">
    <name type="scientific">viral metagenome</name>
    <dbReference type="NCBI Taxonomy" id="1070528"/>
    <lineage>
        <taxon>unclassified sequences</taxon>
        <taxon>metagenomes</taxon>
        <taxon>organismal metagenomes</taxon>
    </lineage>
</organism>
<feature type="compositionally biased region" description="Basic residues" evidence="1">
    <location>
        <begin position="88"/>
        <end position="117"/>
    </location>
</feature>
<dbReference type="EMBL" id="MN739490">
    <property type="protein sequence ID" value="QHT08068.1"/>
    <property type="molecule type" value="Genomic_DNA"/>
</dbReference>
<protein>
    <submittedName>
        <fullName evidence="2">Uncharacterized protein</fullName>
    </submittedName>
</protein>